<accession>A0A430AT75</accession>
<comment type="caution">
    <text evidence="2">The sequence shown here is derived from an EMBL/GenBank/DDBJ whole genome shotgun (WGS) entry which is preliminary data.</text>
</comment>
<gene>
    <name evidence="2" type="ORF">CBF29_08065</name>
</gene>
<dbReference type="Proteomes" id="UP000287605">
    <property type="component" value="Unassembled WGS sequence"/>
</dbReference>
<evidence type="ECO:0000259" key="1">
    <source>
        <dbReference type="Pfam" id="PF13204"/>
    </source>
</evidence>
<dbReference type="PANTHER" id="PTHR37836:SF3">
    <property type="entry name" value="ENDOGLUCANASE"/>
    <property type="match status" value="1"/>
</dbReference>
<dbReference type="EMBL" id="NGKA01000011">
    <property type="protein sequence ID" value="RSU11253.1"/>
    <property type="molecule type" value="Genomic_DNA"/>
</dbReference>
<dbReference type="InterPro" id="IPR025277">
    <property type="entry name" value="Apiosidase-like_cat_dom"/>
</dbReference>
<organism evidence="2 3">
    <name type="scientific">Vagococcus elongatus</name>
    <dbReference type="NCBI Taxonomy" id="180344"/>
    <lineage>
        <taxon>Bacteria</taxon>
        <taxon>Bacillati</taxon>
        <taxon>Bacillota</taxon>
        <taxon>Bacilli</taxon>
        <taxon>Lactobacillales</taxon>
        <taxon>Enterococcaceae</taxon>
        <taxon>Vagococcus</taxon>
    </lineage>
</organism>
<protein>
    <recommendedName>
        <fullName evidence="1">Apiosidase-like catalytic domain-containing protein</fullName>
    </recommendedName>
</protein>
<proteinExistence type="predicted"/>
<evidence type="ECO:0000313" key="3">
    <source>
        <dbReference type="Proteomes" id="UP000287605"/>
    </source>
</evidence>
<sequence length="425" mass="49087">MTISVNADGRTLSKNGNRFFYLADTCWSAFTSIEEKEWHYYLEKRKEQGFNTLQINILPQWDRSLGKFDLLPFSIDEKGAFNFERINQAYFERAEKMCEIATDNGFSLALVVLWSNYVYGTWASKLDEEKNIIPPESLTKYFEIVSDTFNQFSPIYFISGDTDFPNDKTVQTYDYALEYFKNESPECLKTLHIRGRYEEIPASLVEKIDIYLYQSGHNSTFLNMPYHLAKVFYDKNPKKPIINSEPCYEQMGYSRNVYGRFLQFDVRKAAWQSVLSGACAGISYGAHGIWSWQGLDGNYSSSAGEAFDLPLLWQDALKLPGSWDYGFLLNLLELFKVGNLVPCNELLYEADEQIRFAVDKENNCYLMYIPCNTTVKISKDFSSYKVKMVDLKTNNFITPKFVINAGGSVFKMHSCEEDVLLVMKQ</sequence>
<feature type="domain" description="Apiosidase-like catalytic" evidence="1">
    <location>
        <begin position="8"/>
        <end position="335"/>
    </location>
</feature>
<dbReference type="PANTHER" id="PTHR37836">
    <property type="entry name" value="LMO1036 PROTEIN"/>
    <property type="match status" value="1"/>
</dbReference>
<dbReference type="AlphaFoldDB" id="A0A430AT75"/>
<evidence type="ECO:0000313" key="2">
    <source>
        <dbReference type="EMBL" id="RSU11253.1"/>
    </source>
</evidence>
<dbReference type="RefSeq" id="WP_126809254.1">
    <property type="nucleotide sequence ID" value="NZ_NGKA01000011.1"/>
</dbReference>
<name>A0A430AT75_9ENTE</name>
<dbReference type="SUPFAM" id="SSF51445">
    <property type="entry name" value="(Trans)glycosidases"/>
    <property type="match status" value="1"/>
</dbReference>
<dbReference type="OrthoDB" id="59486at2"/>
<dbReference type="Pfam" id="PF13204">
    <property type="entry name" value="Apiosidase"/>
    <property type="match status" value="1"/>
</dbReference>
<reference evidence="2 3" key="1">
    <citation type="submission" date="2017-05" db="EMBL/GenBank/DDBJ databases">
        <title>Vagococcus spp. assemblies.</title>
        <authorList>
            <person name="Gulvik C.A."/>
        </authorList>
    </citation>
    <scope>NUCLEOTIDE SEQUENCE [LARGE SCALE GENOMIC DNA]</scope>
    <source>
        <strain evidence="2 3">CCUG 51432</strain>
    </source>
</reference>
<dbReference type="Gene3D" id="3.20.20.80">
    <property type="entry name" value="Glycosidases"/>
    <property type="match status" value="1"/>
</dbReference>
<dbReference type="InterPro" id="IPR017853">
    <property type="entry name" value="GH"/>
</dbReference>
<keyword evidence="3" id="KW-1185">Reference proteome</keyword>